<dbReference type="Proteomes" id="UP000198634">
    <property type="component" value="Unassembled WGS sequence"/>
</dbReference>
<dbReference type="RefSeq" id="WP_090271337.1">
    <property type="nucleotide sequence ID" value="NZ_FOEP01000022.1"/>
</dbReference>
<dbReference type="Pfam" id="PF08885">
    <property type="entry name" value="GSCFA"/>
    <property type="match status" value="1"/>
</dbReference>
<evidence type="ECO:0000313" key="3">
    <source>
        <dbReference type="Proteomes" id="UP000198634"/>
    </source>
</evidence>
<dbReference type="OrthoDB" id="369216at2"/>
<accession>A0A1H9L0H1</accession>
<gene>
    <name evidence="2" type="ORF">SAMN04488092_1224</name>
</gene>
<protein>
    <submittedName>
        <fullName evidence="2">GSCFA family protein</fullName>
    </submittedName>
</protein>
<proteinExistence type="predicted"/>
<dbReference type="STRING" id="657014.SAMN04488092_1224"/>
<evidence type="ECO:0000259" key="1">
    <source>
        <dbReference type="Pfam" id="PF08885"/>
    </source>
</evidence>
<sequence length="365" mass="40329">MSRTPYRDLPASAYWRRSVAALPADQVDPVDETPRFGLTPTDKVMTAGSCFAQHIARYMRQSGFDAMITETAHPMISPENAATYNYGTFTARYGNIYVARQLLQLFKRAYGQFTPQEDVWDGKAGSLIDPFRPQIQPDGFASRREYDLDRAQHFAAVRKGFETLDVFVFTLGLTEGWVSKEDGAVFPLCPGTAGGAFDPDRHMFHNFTVSEIVADLTEFITLLRGVNPKARVILTVSPVPLIASASGKHVLSATTYSKSVLRVACSMLEETLPDLMYFPSYEVILGPHARGAYLAEDLRSVREVGVAHVMRLFFRKLAGADLEFGQSAAPAPAPIGDLATQEMERLVKVVCDEEILDTQARTANS</sequence>
<dbReference type="AlphaFoldDB" id="A0A1H9L0H1"/>
<dbReference type="InterPro" id="IPR014982">
    <property type="entry name" value="GSCFA"/>
</dbReference>
<reference evidence="2 3" key="1">
    <citation type="submission" date="2016-10" db="EMBL/GenBank/DDBJ databases">
        <authorList>
            <person name="de Groot N.N."/>
        </authorList>
    </citation>
    <scope>NUCLEOTIDE SEQUENCE [LARGE SCALE GENOMIC DNA]</scope>
    <source>
        <strain evidence="2 3">DSM 22007</strain>
    </source>
</reference>
<feature type="domain" description="GSCFA" evidence="1">
    <location>
        <begin position="43"/>
        <end position="313"/>
    </location>
</feature>
<name>A0A1H9L0H1_9RHOB</name>
<organism evidence="2 3">
    <name type="scientific">Thalassovita taeanensis</name>
    <dbReference type="NCBI Taxonomy" id="657014"/>
    <lineage>
        <taxon>Bacteria</taxon>
        <taxon>Pseudomonadati</taxon>
        <taxon>Pseudomonadota</taxon>
        <taxon>Alphaproteobacteria</taxon>
        <taxon>Rhodobacterales</taxon>
        <taxon>Roseobacteraceae</taxon>
        <taxon>Thalassovita</taxon>
    </lineage>
</organism>
<evidence type="ECO:0000313" key="2">
    <source>
        <dbReference type="EMBL" id="SER04749.1"/>
    </source>
</evidence>
<keyword evidence="3" id="KW-1185">Reference proteome</keyword>
<dbReference type="EMBL" id="FOEP01000022">
    <property type="protein sequence ID" value="SER04749.1"/>
    <property type="molecule type" value="Genomic_DNA"/>
</dbReference>